<dbReference type="Proteomes" id="UP000244817">
    <property type="component" value="Unassembled WGS sequence"/>
</dbReference>
<comment type="pathway">
    <text evidence="6 14">Cofactor biosynthesis; adenosylcobalamin biosynthesis; adenosylcobalamin from cob(II)yrinate a,c-diamide: step 5/7.</text>
</comment>
<name>A0A2T7FZ77_9RHOB</name>
<evidence type="ECO:0000256" key="5">
    <source>
        <dbReference type="ARBA" id="ARBA00004692"/>
    </source>
</evidence>
<keyword evidence="13 14" id="KW-0342">GTP-binding</keyword>
<dbReference type="Gene3D" id="3.40.50.300">
    <property type="entry name" value="P-loop containing nucleotide triphosphate hydrolases"/>
    <property type="match status" value="1"/>
</dbReference>
<dbReference type="RefSeq" id="WP_108640300.1">
    <property type="nucleotide sequence ID" value="NZ_QCYG01000003.1"/>
</dbReference>
<dbReference type="PANTHER" id="PTHR34848:SF1">
    <property type="entry name" value="BIFUNCTIONAL ADENOSYLCOBALAMIN BIOSYNTHESIS PROTEIN COBU"/>
    <property type="match status" value="1"/>
</dbReference>
<evidence type="ECO:0000256" key="7">
    <source>
        <dbReference type="ARBA" id="ARBA00007490"/>
    </source>
</evidence>
<feature type="binding site" evidence="16">
    <location>
        <begin position="11"/>
        <end position="18"/>
    </location>
    <ligand>
        <name>GTP</name>
        <dbReference type="ChEBI" id="CHEBI:37565"/>
    </ligand>
</feature>
<comment type="catalytic activity">
    <reaction evidence="1 14">
        <text>adenosylcob(III)inamide + ATP = adenosylcob(III)inamide phosphate + ADP + H(+)</text>
        <dbReference type="Rhea" id="RHEA:15769"/>
        <dbReference type="ChEBI" id="CHEBI:2480"/>
        <dbReference type="ChEBI" id="CHEBI:15378"/>
        <dbReference type="ChEBI" id="CHEBI:30616"/>
        <dbReference type="ChEBI" id="CHEBI:58502"/>
        <dbReference type="ChEBI" id="CHEBI:456216"/>
        <dbReference type="EC" id="2.7.1.156"/>
    </reaction>
</comment>
<evidence type="ECO:0000313" key="18">
    <source>
        <dbReference type="Proteomes" id="UP000244817"/>
    </source>
</evidence>
<dbReference type="GO" id="GO:0008820">
    <property type="term" value="F:cobinamide phosphate guanylyltransferase activity"/>
    <property type="evidence" value="ECO:0007669"/>
    <property type="project" value="UniProtKB-UniRule"/>
</dbReference>
<keyword evidence="12 14" id="KW-0067">ATP-binding</keyword>
<organism evidence="17 18">
    <name type="scientific">Thalassorhabdomicrobium marinisediminis</name>
    <dbReference type="NCBI Taxonomy" id="2170577"/>
    <lineage>
        <taxon>Bacteria</taxon>
        <taxon>Pseudomonadati</taxon>
        <taxon>Pseudomonadota</taxon>
        <taxon>Alphaproteobacteria</taxon>
        <taxon>Rhodobacterales</taxon>
        <taxon>Paracoccaceae</taxon>
        <taxon>Thalassorhabdomicrobium</taxon>
    </lineage>
</organism>
<dbReference type="InterPro" id="IPR027417">
    <property type="entry name" value="P-loop_NTPase"/>
</dbReference>
<dbReference type="NCBIfam" id="NF004469">
    <property type="entry name" value="PRK05800.1"/>
    <property type="match status" value="1"/>
</dbReference>
<accession>A0A2T7FZ77</accession>
<evidence type="ECO:0000256" key="8">
    <source>
        <dbReference type="ARBA" id="ARBA00022573"/>
    </source>
</evidence>
<comment type="catalytic activity">
    <reaction evidence="3">
        <text>adenosylcob(III)inamide + GTP = adenosylcob(III)inamide phosphate + GDP + H(+)</text>
        <dbReference type="Rhea" id="RHEA:15765"/>
        <dbReference type="ChEBI" id="CHEBI:2480"/>
        <dbReference type="ChEBI" id="CHEBI:15378"/>
        <dbReference type="ChEBI" id="CHEBI:37565"/>
        <dbReference type="ChEBI" id="CHEBI:58189"/>
        <dbReference type="ChEBI" id="CHEBI:58502"/>
        <dbReference type="EC" id="2.7.1.156"/>
    </reaction>
</comment>
<evidence type="ECO:0000256" key="11">
    <source>
        <dbReference type="ARBA" id="ARBA00022777"/>
    </source>
</evidence>
<dbReference type="EC" id="2.7.7.62" evidence="14"/>
<keyword evidence="11 14" id="KW-0418">Kinase</keyword>
<dbReference type="EMBL" id="QCYG01000003">
    <property type="protein sequence ID" value="PVA07473.1"/>
    <property type="molecule type" value="Genomic_DNA"/>
</dbReference>
<evidence type="ECO:0000256" key="3">
    <source>
        <dbReference type="ARBA" id="ARBA00001522"/>
    </source>
</evidence>
<sequence length="174" mass="18461">MTLPNFTFVIGGAASGKSAFAEHLCFQTKKSRIYIATAQAFDAEMRAKISAHQAQRGENWRTVEAPLDLPPVLARCPADEVVLLDCATLWLSNLLLAGRDVEAEGAALLQALAACPAQLVVVSNEVGHGVVPDNALARQFRNAQGRLNQQLAAQADLVVQVIAGLPQVLKGALP</sequence>
<evidence type="ECO:0000256" key="2">
    <source>
        <dbReference type="ARBA" id="ARBA00000711"/>
    </source>
</evidence>
<feature type="active site" description="GMP-histidine intermediate" evidence="15">
    <location>
        <position position="52"/>
    </location>
</feature>
<evidence type="ECO:0000256" key="16">
    <source>
        <dbReference type="PIRSR" id="PIRSR006135-2"/>
    </source>
</evidence>
<dbReference type="OrthoDB" id="9788370at2"/>
<evidence type="ECO:0000256" key="13">
    <source>
        <dbReference type="ARBA" id="ARBA00023134"/>
    </source>
</evidence>
<reference evidence="17 18" key="1">
    <citation type="submission" date="2018-04" db="EMBL/GenBank/DDBJ databases">
        <title>Pelagivirga bohaiensis gen. nov., sp. nov., a bacterium isolated from the Bohai Sea.</title>
        <authorList>
            <person name="Ji X."/>
        </authorList>
    </citation>
    <scope>NUCLEOTIDE SEQUENCE [LARGE SCALE GENOMIC DNA]</scope>
    <source>
        <strain evidence="17 18">BH-SD16</strain>
    </source>
</reference>
<gene>
    <name evidence="17" type="ORF">DC363_04715</name>
</gene>
<comment type="caution">
    <text evidence="17">The sequence shown here is derived from an EMBL/GenBank/DDBJ whole genome shotgun (WGS) entry which is preliminary data.</text>
</comment>
<dbReference type="PANTHER" id="PTHR34848">
    <property type="match status" value="1"/>
</dbReference>
<keyword evidence="17" id="KW-0548">Nucleotidyltransferase</keyword>
<dbReference type="EC" id="2.7.1.156" evidence="14"/>
<dbReference type="SUPFAM" id="SSF52540">
    <property type="entry name" value="P-loop containing nucleoside triphosphate hydrolases"/>
    <property type="match status" value="1"/>
</dbReference>
<evidence type="ECO:0000256" key="14">
    <source>
        <dbReference type="PIRNR" id="PIRNR006135"/>
    </source>
</evidence>
<keyword evidence="8 14" id="KW-0169">Cobalamin biosynthesis</keyword>
<dbReference type="GO" id="GO:0009236">
    <property type="term" value="P:cobalamin biosynthetic process"/>
    <property type="evidence" value="ECO:0007669"/>
    <property type="project" value="UniProtKB-UniRule"/>
</dbReference>
<dbReference type="UniPathway" id="UPA00148">
    <property type="reaction ID" value="UER00236"/>
</dbReference>
<comment type="catalytic activity">
    <reaction evidence="2 14">
        <text>adenosylcob(III)inamide phosphate + GTP + H(+) = adenosylcob(III)inamide-GDP + diphosphate</text>
        <dbReference type="Rhea" id="RHEA:22712"/>
        <dbReference type="ChEBI" id="CHEBI:15378"/>
        <dbReference type="ChEBI" id="CHEBI:33019"/>
        <dbReference type="ChEBI" id="CHEBI:37565"/>
        <dbReference type="ChEBI" id="CHEBI:58502"/>
        <dbReference type="ChEBI" id="CHEBI:60487"/>
        <dbReference type="EC" id="2.7.7.62"/>
    </reaction>
</comment>
<evidence type="ECO:0000256" key="10">
    <source>
        <dbReference type="ARBA" id="ARBA00022741"/>
    </source>
</evidence>
<proteinExistence type="inferred from homology"/>
<keyword evidence="10 14" id="KW-0547">Nucleotide-binding</keyword>
<evidence type="ECO:0000256" key="12">
    <source>
        <dbReference type="ARBA" id="ARBA00022840"/>
    </source>
</evidence>
<protein>
    <recommendedName>
        <fullName evidence="14">Bifunctional adenosylcobalamin biosynthesis protein</fullName>
        <ecNumber evidence="14">2.7.1.156</ecNumber>
        <ecNumber evidence="14">2.7.7.62</ecNumber>
    </recommendedName>
</protein>
<evidence type="ECO:0000256" key="1">
    <source>
        <dbReference type="ARBA" id="ARBA00000312"/>
    </source>
</evidence>
<dbReference type="CDD" id="cd00544">
    <property type="entry name" value="CobU"/>
    <property type="match status" value="1"/>
</dbReference>
<evidence type="ECO:0000256" key="6">
    <source>
        <dbReference type="ARBA" id="ARBA00005159"/>
    </source>
</evidence>
<evidence type="ECO:0000256" key="9">
    <source>
        <dbReference type="ARBA" id="ARBA00022679"/>
    </source>
</evidence>
<feature type="binding site" evidence="16">
    <location>
        <begin position="36"/>
        <end position="38"/>
    </location>
    <ligand>
        <name>GTP</name>
        <dbReference type="ChEBI" id="CHEBI:37565"/>
    </ligand>
</feature>
<evidence type="ECO:0000256" key="15">
    <source>
        <dbReference type="PIRSR" id="PIRSR006135-1"/>
    </source>
</evidence>
<comment type="function">
    <text evidence="4 14">Catalyzes ATP-dependent phosphorylation of adenosylcobinamide and addition of GMP to adenosylcobinamide phosphate.</text>
</comment>
<dbReference type="AlphaFoldDB" id="A0A2T7FZ77"/>
<dbReference type="InterPro" id="IPR003203">
    <property type="entry name" value="CobU/CobP"/>
</dbReference>
<comment type="similarity">
    <text evidence="7 14">Belongs to the CobU/CobP family.</text>
</comment>
<feature type="binding site" evidence="16">
    <location>
        <position position="85"/>
    </location>
    <ligand>
        <name>GTP</name>
        <dbReference type="ChEBI" id="CHEBI:37565"/>
    </ligand>
</feature>
<feature type="binding site" evidence="16">
    <location>
        <position position="64"/>
    </location>
    <ligand>
        <name>GTP</name>
        <dbReference type="ChEBI" id="CHEBI:37565"/>
    </ligand>
</feature>
<dbReference type="PIRSF" id="PIRSF006135">
    <property type="entry name" value="CobU"/>
    <property type="match status" value="1"/>
</dbReference>
<dbReference type="GO" id="GO:0005524">
    <property type="term" value="F:ATP binding"/>
    <property type="evidence" value="ECO:0007669"/>
    <property type="project" value="UniProtKB-UniRule"/>
</dbReference>
<dbReference type="GO" id="GO:0043752">
    <property type="term" value="F:adenosylcobinamide kinase activity"/>
    <property type="evidence" value="ECO:0007669"/>
    <property type="project" value="UniProtKB-EC"/>
</dbReference>
<keyword evidence="18" id="KW-1185">Reference proteome</keyword>
<comment type="pathway">
    <text evidence="5 14">Cofactor biosynthesis; adenosylcobalamin biosynthesis; adenosylcobalamin from cob(II)yrinate a,c-diamide: step 6/7.</text>
</comment>
<evidence type="ECO:0000256" key="4">
    <source>
        <dbReference type="ARBA" id="ARBA00003889"/>
    </source>
</evidence>
<dbReference type="Pfam" id="PF02283">
    <property type="entry name" value="CobU"/>
    <property type="match status" value="1"/>
</dbReference>
<evidence type="ECO:0000313" key="17">
    <source>
        <dbReference type="EMBL" id="PVA07473.1"/>
    </source>
</evidence>
<keyword evidence="9 14" id="KW-0808">Transferase</keyword>
<dbReference type="GO" id="GO:0005525">
    <property type="term" value="F:GTP binding"/>
    <property type="evidence" value="ECO:0007669"/>
    <property type="project" value="UniProtKB-UniRule"/>
</dbReference>